<dbReference type="AlphaFoldDB" id="A0A516SIQ7"/>
<evidence type="ECO:0000256" key="4">
    <source>
        <dbReference type="PROSITE-ProRule" id="PRU00473"/>
    </source>
</evidence>
<dbReference type="GO" id="GO:0009279">
    <property type="term" value="C:cell outer membrane"/>
    <property type="evidence" value="ECO:0007669"/>
    <property type="project" value="UniProtKB-SubCell"/>
</dbReference>
<evidence type="ECO:0000256" key="3">
    <source>
        <dbReference type="ARBA" id="ARBA00023237"/>
    </source>
</evidence>
<dbReference type="InterPro" id="IPR050330">
    <property type="entry name" value="Bact_OuterMem_StrucFunc"/>
</dbReference>
<dbReference type="OrthoDB" id="5166631at2"/>
<dbReference type="CDD" id="cd07185">
    <property type="entry name" value="OmpA_C-like"/>
    <property type="match status" value="1"/>
</dbReference>
<evidence type="ECO:0000256" key="5">
    <source>
        <dbReference type="SAM" id="SignalP"/>
    </source>
</evidence>
<gene>
    <name evidence="7" type="ORF">FNU76_17760</name>
</gene>
<dbReference type="InterPro" id="IPR006690">
    <property type="entry name" value="OMPA-like_CS"/>
</dbReference>
<dbReference type="KEGG" id="cari:FNU76_17760"/>
<feature type="signal peptide" evidence="5">
    <location>
        <begin position="1"/>
        <end position="22"/>
    </location>
</feature>
<dbReference type="Proteomes" id="UP000317550">
    <property type="component" value="Chromosome"/>
</dbReference>
<evidence type="ECO:0000259" key="6">
    <source>
        <dbReference type="PROSITE" id="PS51123"/>
    </source>
</evidence>
<keyword evidence="3" id="KW-0998">Cell outer membrane</keyword>
<comment type="subcellular location">
    <subcellularLocation>
        <location evidence="1">Cell outer membrane</location>
    </subcellularLocation>
</comment>
<dbReference type="InterPro" id="IPR036737">
    <property type="entry name" value="OmpA-like_sf"/>
</dbReference>
<dbReference type="Gene3D" id="3.30.1330.60">
    <property type="entry name" value="OmpA-like domain"/>
    <property type="match status" value="1"/>
</dbReference>
<dbReference type="RefSeq" id="WP_144279427.1">
    <property type="nucleotide sequence ID" value="NZ_CP041730.1"/>
</dbReference>
<dbReference type="SUPFAM" id="SSF103088">
    <property type="entry name" value="OmpA-like"/>
    <property type="match status" value="1"/>
</dbReference>
<dbReference type="Pfam" id="PF00691">
    <property type="entry name" value="OmpA"/>
    <property type="match status" value="1"/>
</dbReference>
<keyword evidence="5" id="KW-0732">Signal</keyword>
<reference evidence="8" key="1">
    <citation type="submission" date="2019-07" db="EMBL/GenBank/DDBJ databases">
        <title>Chitinimonas sp. nov., isolated from Ny-Alesund, arctica soil.</title>
        <authorList>
            <person name="Xu Q."/>
            <person name="Peng F."/>
        </authorList>
    </citation>
    <scope>NUCLEOTIDE SEQUENCE [LARGE SCALE GENOMIC DNA]</scope>
    <source>
        <strain evidence="8">R3-44</strain>
    </source>
</reference>
<dbReference type="InterPro" id="IPR006665">
    <property type="entry name" value="OmpA-like"/>
</dbReference>
<organism evidence="7 8">
    <name type="scientific">Chitinimonas arctica</name>
    <dbReference type="NCBI Taxonomy" id="2594795"/>
    <lineage>
        <taxon>Bacteria</taxon>
        <taxon>Pseudomonadati</taxon>
        <taxon>Pseudomonadota</taxon>
        <taxon>Betaproteobacteria</taxon>
        <taxon>Neisseriales</taxon>
        <taxon>Chitinibacteraceae</taxon>
        <taxon>Chitinimonas</taxon>
    </lineage>
</organism>
<feature type="domain" description="OmpA-like" evidence="6">
    <location>
        <begin position="88"/>
        <end position="220"/>
    </location>
</feature>
<dbReference type="PANTHER" id="PTHR30329:SF21">
    <property type="entry name" value="LIPOPROTEIN YIAD-RELATED"/>
    <property type="match status" value="1"/>
</dbReference>
<name>A0A516SIQ7_9NEIS</name>
<dbReference type="PANTHER" id="PTHR30329">
    <property type="entry name" value="STATOR ELEMENT OF FLAGELLAR MOTOR COMPLEX"/>
    <property type="match status" value="1"/>
</dbReference>
<sequence>MQKMKRTLVALALGTVAMSAFAAKDGYAIDGREAVVRNNYGECWRTNSWSKDKAIEECDAVAKKEVAAPVEAPRVVEAPKPTPVPVQVKMETLTLNAAALFEFNKAVLKEEGKQALDSVASVLLERKYDPAKTKIAVVGHTDRIGKESYNLKLSEERAAAARAQLVTKGVPEGMITSAGKGFSEPITKPEDCKKVLKNRKKLVACYAPDRRVEVEIYATVEK</sequence>
<evidence type="ECO:0000256" key="2">
    <source>
        <dbReference type="ARBA" id="ARBA00023136"/>
    </source>
</evidence>
<dbReference type="PROSITE" id="PS51123">
    <property type="entry name" value="OMPA_2"/>
    <property type="match status" value="1"/>
</dbReference>
<dbReference type="EMBL" id="CP041730">
    <property type="protein sequence ID" value="QDQ28040.1"/>
    <property type="molecule type" value="Genomic_DNA"/>
</dbReference>
<evidence type="ECO:0000313" key="7">
    <source>
        <dbReference type="EMBL" id="QDQ28040.1"/>
    </source>
</evidence>
<accession>A0A516SIQ7</accession>
<dbReference type="PRINTS" id="PR01021">
    <property type="entry name" value="OMPADOMAIN"/>
</dbReference>
<dbReference type="InterPro" id="IPR006664">
    <property type="entry name" value="OMP_bac"/>
</dbReference>
<keyword evidence="2 4" id="KW-0472">Membrane</keyword>
<proteinExistence type="predicted"/>
<feature type="chain" id="PRO_5022046373" evidence="5">
    <location>
        <begin position="23"/>
        <end position="222"/>
    </location>
</feature>
<keyword evidence="8" id="KW-1185">Reference proteome</keyword>
<dbReference type="PROSITE" id="PS01068">
    <property type="entry name" value="OMPA_1"/>
    <property type="match status" value="1"/>
</dbReference>
<evidence type="ECO:0000256" key="1">
    <source>
        <dbReference type="ARBA" id="ARBA00004442"/>
    </source>
</evidence>
<protein>
    <submittedName>
        <fullName evidence="7">OmpA family protein</fullName>
    </submittedName>
</protein>
<evidence type="ECO:0000313" key="8">
    <source>
        <dbReference type="Proteomes" id="UP000317550"/>
    </source>
</evidence>